<dbReference type="Proteomes" id="UP001595841">
    <property type="component" value="Unassembled WGS sequence"/>
</dbReference>
<evidence type="ECO:0000256" key="5">
    <source>
        <dbReference type="ARBA" id="ARBA00022801"/>
    </source>
</evidence>
<comment type="similarity">
    <text evidence="2">Belongs to the sulfatase family.</text>
</comment>
<keyword evidence="4" id="KW-0732">Signal</keyword>
<evidence type="ECO:0000313" key="8">
    <source>
        <dbReference type="EMBL" id="MFC4219501.1"/>
    </source>
</evidence>
<evidence type="ECO:0000256" key="3">
    <source>
        <dbReference type="ARBA" id="ARBA00022723"/>
    </source>
</evidence>
<dbReference type="PANTHER" id="PTHR42693">
    <property type="entry name" value="ARYLSULFATASE FAMILY MEMBER"/>
    <property type="match status" value="1"/>
</dbReference>
<dbReference type="CDD" id="cd16144">
    <property type="entry name" value="ARS_like"/>
    <property type="match status" value="1"/>
</dbReference>
<evidence type="ECO:0000256" key="6">
    <source>
        <dbReference type="ARBA" id="ARBA00022837"/>
    </source>
</evidence>
<keyword evidence="5" id="KW-0378">Hydrolase</keyword>
<evidence type="ECO:0000256" key="2">
    <source>
        <dbReference type="ARBA" id="ARBA00008779"/>
    </source>
</evidence>
<dbReference type="Gene3D" id="3.40.720.10">
    <property type="entry name" value="Alkaline Phosphatase, subunit A"/>
    <property type="match status" value="1"/>
</dbReference>
<gene>
    <name evidence="8" type="ORF">ACFOWS_05130</name>
</gene>
<dbReference type="Gene3D" id="3.30.1120.10">
    <property type="match status" value="1"/>
</dbReference>
<dbReference type="InterPro" id="IPR017850">
    <property type="entry name" value="Alkaline_phosphatase_core_sf"/>
</dbReference>
<protein>
    <submittedName>
        <fullName evidence="8">Sulfatase</fullName>
    </submittedName>
</protein>
<evidence type="ECO:0000259" key="7">
    <source>
        <dbReference type="Pfam" id="PF00884"/>
    </source>
</evidence>
<feature type="domain" description="Sulfatase N-terminal" evidence="7">
    <location>
        <begin position="36"/>
        <end position="420"/>
    </location>
</feature>
<accession>A0ABV8PKD1</accession>
<dbReference type="InterPro" id="IPR000917">
    <property type="entry name" value="Sulfatase_N"/>
</dbReference>
<evidence type="ECO:0000256" key="4">
    <source>
        <dbReference type="ARBA" id="ARBA00022729"/>
    </source>
</evidence>
<dbReference type="RefSeq" id="WP_379762886.1">
    <property type="nucleotide sequence ID" value="NZ_JBHSCL010000004.1"/>
</dbReference>
<keyword evidence="9" id="KW-1185">Reference proteome</keyword>
<evidence type="ECO:0000313" key="9">
    <source>
        <dbReference type="Proteomes" id="UP001595841"/>
    </source>
</evidence>
<dbReference type="PANTHER" id="PTHR42693:SF42">
    <property type="entry name" value="ARYLSULFATASE G"/>
    <property type="match status" value="1"/>
</dbReference>
<dbReference type="InterPro" id="IPR050738">
    <property type="entry name" value="Sulfatase"/>
</dbReference>
<name>A0ABV8PKD1_9FLAO</name>
<keyword evidence="6" id="KW-0106">Calcium</keyword>
<evidence type="ECO:0000256" key="1">
    <source>
        <dbReference type="ARBA" id="ARBA00001913"/>
    </source>
</evidence>
<keyword evidence="3" id="KW-0479">Metal-binding</keyword>
<proteinExistence type="inferred from homology"/>
<sequence length="568" mass="64649">MDNNINTLILISFLFLAACKSKTETSVSLETEEQRPNIIFILADDYGIMDSQAYAQKFTGIESSKMFYETPNIDRLINEGTAFSQAYANQLCSPTRASIMTGKYAGRLGFTTAMPPRETYYNQNLATPEGYYAHDVLEHKDNILIEQALTNGTSNSAVPTGTEHDAGRDELSLAEALRDYHSAFIGKWHIGGFGAKGYQPKDQGFEPLAWFDAGGSVYYNWKEHWDNKVKNRFPKMPQAESEMGNSGAETNEEYLTDDLTAQALNFIAKRATIKNEPFFLYFSHFAVHSPYQGKENEVEYFDGKASKGWNGHKDPVYASMIKSMDRSVGQIMEKLKQTGLEENTLIVFMSDNGGIDSKITPKGDGTDNTPFLGGKACLTEGGIRVPLIFRWKGKIKAGQWVDVPVDCTDIYPTLLDAANYDTNTLIKENSLDGQSVLPLLSDVKNIDKSYTKTTHYWHYPFNVIYNSPYEPYALTPHSAVRKGDYKLIFDWYGRLRLFDIQKDPYEKNDLASQMPDLKNELFENLMEWLKNNIEKRYWPTFNENYKADEEVRDVPFKDMFSEYLVVKN</sequence>
<organism evidence="8 9">
    <name type="scientific">Flagellimonas marina</name>
    <dbReference type="NCBI Taxonomy" id="1775168"/>
    <lineage>
        <taxon>Bacteria</taxon>
        <taxon>Pseudomonadati</taxon>
        <taxon>Bacteroidota</taxon>
        <taxon>Flavobacteriia</taxon>
        <taxon>Flavobacteriales</taxon>
        <taxon>Flavobacteriaceae</taxon>
        <taxon>Flagellimonas</taxon>
    </lineage>
</organism>
<dbReference type="Pfam" id="PF00884">
    <property type="entry name" value="Sulfatase"/>
    <property type="match status" value="1"/>
</dbReference>
<comment type="cofactor">
    <cofactor evidence="1">
        <name>Ca(2+)</name>
        <dbReference type="ChEBI" id="CHEBI:29108"/>
    </cofactor>
</comment>
<reference evidence="9" key="1">
    <citation type="journal article" date="2019" name="Int. J. Syst. Evol. Microbiol.">
        <title>The Global Catalogue of Microorganisms (GCM) 10K type strain sequencing project: providing services to taxonomists for standard genome sequencing and annotation.</title>
        <authorList>
            <consortium name="The Broad Institute Genomics Platform"/>
            <consortium name="The Broad Institute Genome Sequencing Center for Infectious Disease"/>
            <person name="Wu L."/>
            <person name="Ma J."/>
        </authorList>
    </citation>
    <scope>NUCLEOTIDE SEQUENCE [LARGE SCALE GENOMIC DNA]</scope>
    <source>
        <strain evidence="9">CGMCC 1.15774</strain>
    </source>
</reference>
<dbReference type="SUPFAM" id="SSF53649">
    <property type="entry name" value="Alkaline phosphatase-like"/>
    <property type="match status" value="1"/>
</dbReference>
<dbReference type="EMBL" id="JBHSCL010000004">
    <property type="protein sequence ID" value="MFC4219501.1"/>
    <property type="molecule type" value="Genomic_DNA"/>
</dbReference>
<comment type="caution">
    <text evidence="8">The sequence shown here is derived from an EMBL/GenBank/DDBJ whole genome shotgun (WGS) entry which is preliminary data.</text>
</comment>